<dbReference type="PANTHER" id="PTHR46043">
    <property type="entry name" value="ARM REPEAT SUPERFAMILY PROTEIN"/>
    <property type="match status" value="1"/>
</dbReference>
<comment type="caution">
    <text evidence="3">The sequence shown here is derived from an EMBL/GenBank/DDBJ whole genome shotgun (WGS) entry which is preliminary data.</text>
</comment>
<dbReference type="PROSITE" id="PS50176">
    <property type="entry name" value="ARM_REPEAT"/>
    <property type="match status" value="1"/>
</dbReference>
<feature type="domain" description="DUF7032" evidence="2">
    <location>
        <begin position="6"/>
        <end position="115"/>
    </location>
</feature>
<dbReference type="SMART" id="SM00185">
    <property type="entry name" value="ARM"/>
    <property type="match status" value="5"/>
</dbReference>
<reference evidence="3 4" key="1">
    <citation type="journal article" date="2022" name="Nat. Plants">
        <title>Genomes of leafy and leafless Platanthera orchids illuminate the evolution of mycoheterotrophy.</title>
        <authorList>
            <person name="Li M.H."/>
            <person name="Liu K.W."/>
            <person name="Li Z."/>
            <person name="Lu H.C."/>
            <person name="Ye Q.L."/>
            <person name="Zhang D."/>
            <person name="Wang J.Y."/>
            <person name="Li Y.F."/>
            <person name="Zhong Z.M."/>
            <person name="Liu X."/>
            <person name="Yu X."/>
            <person name="Liu D.K."/>
            <person name="Tu X.D."/>
            <person name="Liu B."/>
            <person name="Hao Y."/>
            <person name="Liao X.Y."/>
            <person name="Jiang Y.T."/>
            <person name="Sun W.H."/>
            <person name="Chen J."/>
            <person name="Chen Y.Q."/>
            <person name="Ai Y."/>
            <person name="Zhai J.W."/>
            <person name="Wu S.S."/>
            <person name="Zhou Z."/>
            <person name="Hsiao Y.Y."/>
            <person name="Wu W.L."/>
            <person name="Chen Y.Y."/>
            <person name="Lin Y.F."/>
            <person name="Hsu J.L."/>
            <person name="Li C.Y."/>
            <person name="Wang Z.W."/>
            <person name="Zhao X."/>
            <person name="Zhong W.Y."/>
            <person name="Ma X.K."/>
            <person name="Ma L."/>
            <person name="Huang J."/>
            <person name="Chen G.Z."/>
            <person name="Huang M.Z."/>
            <person name="Huang L."/>
            <person name="Peng D.H."/>
            <person name="Luo Y.B."/>
            <person name="Zou S.Q."/>
            <person name="Chen S.P."/>
            <person name="Lan S."/>
            <person name="Tsai W.C."/>
            <person name="Van de Peer Y."/>
            <person name="Liu Z.J."/>
        </authorList>
    </citation>
    <scope>NUCLEOTIDE SEQUENCE [LARGE SCALE GENOMIC DNA]</scope>
    <source>
        <strain evidence="3">Lor287</strain>
    </source>
</reference>
<sequence>MAAIEHALNLLNSAVSSTYSIKLFPSKWQSIRTKLKKLHFELAMANNGGCRGISPLTKLLEAISSTAQDADLLARHCTDGFFNGGKLLMNSNLDVMAAKLEVHIKQLCDIYSSGVLMNSRAIVLSKPRVGANREDMKLYVKDLFSRIRIGELEMRLLALAALNEVLQEDEMYVRAITDEAVDGVSVLVNILEFRDMCIKEEALRAVSVISGFISYRGMLVNAGVVPQLIQILDRGSLVAKERSAQALKNLTENCSNSWLVSSQGGVLPLLKICRDDEGGACELVSLACGVLKNISGVDEIKRFMVEEGVVAVLLKLLRSKDDEVAKIQAMEFLYKLASEDEAIKQEVVTEEMLESLLAVMNPDKLYSWKAREITLRAIEGLCFSSSVAVHYLLNSGFLHQIHFFLRKGEKLDQETALKTAFKFCRASEEVKKAMGGMGFMAEFMRLLEAKSCDAREIAAESICSLMSVQKNRRRFIEEQENINRVLRLLDSEEAGNSATKKLLLSVLMSITDGSAGRKMIGASTYVKNLEKLVESDLTDAKKIMKRISSNRFRSMLRVIWTS</sequence>
<dbReference type="EMBL" id="JBBWWQ010000007">
    <property type="protein sequence ID" value="KAK8942585.1"/>
    <property type="molecule type" value="Genomic_DNA"/>
</dbReference>
<feature type="repeat" description="ARM" evidence="1">
    <location>
        <begin position="223"/>
        <end position="265"/>
    </location>
</feature>
<keyword evidence="4" id="KW-1185">Reference proteome</keyword>
<dbReference type="Gene3D" id="1.25.10.10">
    <property type="entry name" value="Leucine-rich Repeat Variant"/>
    <property type="match status" value="1"/>
</dbReference>
<dbReference type="AlphaFoldDB" id="A0AAP0G7L7"/>
<dbReference type="InterPro" id="IPR054296">
    <property type="entry name" value="DUF7032"/>
</dbReference>
<evidence type="ECO:0000259" key="2">
    <source>
        <dbReference type="Pfam" id="PF23005"/>
    </source>
</evidence>
<dbReference type="PANTHER" id="PTHR46043:SF5">
    <property type="entry name" value="ARM REPEAT SUPERFAMILY PROTEIN"/>
    <property type="match status" value="1"/>
</dbReference>
<evidence type="ECO:0000256" key="1">
    <source>
        <dbReference type="PROSITE-ProRule" id="PRU00259"/>
    </source>
</evidence>
<dbReference type="InterPro" id="IPR000225">
    <property type="entry name" value="Armadillo"/>
</dbReference>
<evidence type="ECO:0000313" key="4">
    <source>
        <dbReference type="Proteomes" id="UP001418222"/>
    </source>
</evidence>
<dbReference type="Pfam" id="PF23005">
    <property type="entry name" value="DUF7032"/>
    <property type="match status" value="1"/>
</dbReference>
<dbReference type="InterPro" id="IPR016024">
    <property type="entry name" value="ARM-type_fold"/>
</dbReference>
<accession>A0AAP0G7L7</accession>
<protein>
    <recommendedName>
        <fullName evidence="2">DUF7032 domain-containing protein</fullName>
    </recommendedName>
</protein>
<name>A0AAP0G7L7_9ASPA</name>
<organism evidence="3 4">
    <name type="scientific">Platanthera zijinensis</name>
    <dbReference type="NCBI Taxonomy" id="2320716"/>
    <lineage>
        <taxon>Eukaryota</taxon>
        <taxon>Viridiplantae</taxon>
        <taxon>Streptophyta</taxon>
        <taxon>Embryophyta</taxon>
        <taxon>Tracheophyta</taxon>
        <taxon>Spermatophyta</taxon>
        <taxon>Magnoliopsida</taxon>
        <taxon>Liliopsida</taxon>
        <taxon>Asparagales</taxon>
        <taxon>Orchidaceae</taxon>
        <taxon>Orchidoideae</taxon>
        <taxon>Orchideae</taxon>
        <taxon>Orchidinae</taxon>
        <taxon>Platanthera</taxon>
    </lineage>
</organism>
<dbReference type="SUPFAM" id="SSF48371">
    <property type="entry name" value="ARM repeat"/>
    <property type="match status" value="1"/>
</dbReference>
<evidence type="ECO:0000313" key="3">
    <source>
        <dbReference type="EMBL" id="KAK8942585.1"/>
    </source>
</evidence>
<gene>
    <name evidence="3" type="ORF">KSP39_PZI009300</name>
</gene>
<proteinExistence type="predicted"/>
<dbReference type="Proteomes" id="UP001418222">
    <property type="component" value="Unassembled WGS sequence"/>
</dbReference>
<dbReference type="InterPro" id="IPR011989">
    <property type="entry name" value="ARM-like"/>
</dbReference>